<dbReference type="PANTHER" id="PTHR34216">
    <property type="match status" value="1"/>
</dbReference>
<dbReference type="RefSeq" id="WP_187254993.1">
    <property type="nucleotide sequence ID" value="NZ_JBHULF010000006.1"/>
</dbReference>
<dbReference type="InterPro" id="IPR011330">
    <property type="entry name" value="Glyco_hydro/deAcase_b/a-brl"/>
</dbReference>
<evidence type="ECO:0000256" key="2">
    <source>
        <dbReference type="ARBA" id="ARBA00022729"/>
    </source>
</evidence>
<sequence length="249" mass="28558">MITKSRVTLFLIIISFASCRKTDKYGTLTEPGIAMTFDDDYVDNWYKYLPLLDSLGVKATFYISGYHNLSQTQIAKLKAIMQHGNEIAYHTTNHQNIQKYLENHSEKDLLHSEIYPDLSLMKQDGFNPVVFAYPFGSHNKETDQALRPYFKSLRALNGSPNLSRSLTASMNERILFAMGMDNSSKRKEWMYDEMLHSASENRNCLVLVGHRIEEGDTNLKVSLSRLLHIVNRSKELGLKFYTVSEISAK</sequence>
<dbReference type="InterPro" id="IPR002509">
    <property type="entry name" value="NODB_dom"/>
</dbReference>
<dbReference type="Proteomes" id="UP000765802">
    <property type="component" value="Unassembled WGS sequence"/>
</dbReference>
<dbReference type="Pfam" id="PF01522">
    <property type="entry name" value="Polysacc_deac_1"/>
    <property type="match status" value="1"/>
</dbReference>
<reference evidence="4 5" key="1">
    <citation type="submission" date="2016-07" db="EMBL/GenBank/DDBJ databases">
        <title>Genome analysis of Flavihumibacter stibioxidans YS-17.</title>
        <authorList>
            <person name="Shi K."/>
            <person name="Han Y."/>
            <person name="Wang G."/>
        </authorList>
    </citation>
    <scope>NUCLEOTIDE SEQUENCE [LARGE SCALE GENOMIC DNA]</scope>
    <source>
        <strain evidence="4 5">YS-17</strain>
    </source>
</reference>
<protein>
    <recommendedName>
        <fullName evidence="3">NodB homology domain-containing protein</fullName>
    </recommendedName>
</protein>
<proteinExistence type="predicted"/>
<organism evidence="4 5">
    <name type="scientific">Flavihumibacter stibioxidans</name>
    <dbReference type="NCBI Taxonomy" id="1834163"/>
    <lineage>
        <taxon>Bacteria</taxon>
        <taxon>Pseudomonadati</taxon>
        <taxon>Bacteroidota</taxon>
        <taxon>Chitinophagia</taxon>
        <taxon>Chitinophagales</taxon>
        <taxon>Chitinophagaceae</taxon>
        <taxon>Flavihumibacter</taxon>
    </lineage>
</organism>
<feature type="domain" description="NodB homology" evidence="3">
    <location>
        <begin position="31"/>
        <end position="249"/>
    </location>
</feature>
<keyword evidence="2" id="KW-0732">Signal</keyword>
<evidence type="ECO:0000313" key="5">
    <source>
        <dbReference type="Proteomes" id="UP000765802"/>
    </source>
</evidence>
<dbReference type="SUPFAM" id="SSF88713">
    <property type="entry name" value="Glycoside hydrolase/deacetylase"/>
    <property type="match status" value="1"/>
</dbReference>
<dbReference type="PANTHER" id="PTHR34216:SF3">
    <property type="entry name" value="POLY-BETA-1,6-N-ACETYL-D-GLUCOSAMINE N-DEACETYLASE"/>
    <property type="match status" value="1"/>
</dbReference>
<dbReference type="EMBL" id="MBUA01000001">
    <property type="protein sequence ID" value="MBC6489636.1"/>
    <property type="molecule type" value="Genomic_DNA"/>
</dbReference>
<keyword evidence="5" id="KW-1185">Reference proteome</keyword>
<gene>
    <name evidence="4" type="ORF">BC349_01545</name>
</gene>
<dbReference type="PROSITE" id="PS51677">
    <property type="entry name" value="NODB"/>
    <property type="match status" value="1"/>
</dbReference>
<comment type="caution">
    <text evidence="4">The sequence shown here is derived from an EMBL/GenBank/DDBJ whole genome shotgun (WGS) entry which is preliminary data.</text>
</comment>
<name>A0ABR7M4P0_9BACT</name>
<dbReference type="Gene3D" id="3.20.20.370">
    <property type="entry name" value="Glycoside hydrolase/deacetylase"/>
    <property type="match status" value="1"/>
</dbReference>
<dbReference type="InterPro" id="IPR051398">
    <property type="entry name" value="Polysacch_Deacetylase"/>
</dbReference>
<dbReference type="PROSITE" id="PS51257">
    <property type="entry name" value="PROKAR_LIPOPROTEIN"/>
    <property type="match status" value="1"/>
</dbReference>
<evidence type="ECO:0000313" key="4">
    <source>
        <dbReference type="EMBL" id="MBC6489636.1"/>
    </source>
</evidence>
<comment type="subcellular location">
    <subcellularLocation>
        <location evidence="1">Secreted</location>
    </subcellularLocation>
</comment>
<evidence type="ECO:0000259" key="3">
    <source>
        <dbReference type="PROSITE" id="PS51677"/>
    </source>
</evidence>
<evidence type="ECO:0000256" key="1">
    <source>
        <dbReference type="ARBA" id="ARBA00004613"/>
    </source>
</evidence>
<accession>A0ABR7M4P0</accession>